<evidence type="ECO:0000256" key="1">
    <source>
        <dbReference type="SAM" id="MobiDB-lite"/>
    </source>
</evidence>
<reference evidence="2 3" key="1">
    <citation type="journal article" date="2016" name="PLoS ONE">
        <title>Complete Genome Sequence and Comparative Genomics of a Novel Myxobacterium Myxococcus hansupus.</title>
        <authorList>
            <person name="Sharma G."/>
            <person name="Narwani T."/>
            <person name="Subramanian S."/>
        </authorList>
    </citation>
    <scope>NUCLEOTIDE SEQUENCE [LARGE SCALE GENOMIC DNA]</scope>
    <source>
        <strain evidence="3">mixupus</strain>
    </source>
</reference>
<dbReference type="EMBL" id="CP012109">
    <property type="protein sequence ID" value="AKQ65293.1"/>
    <property type="molecule type" value="Genomic_DNA"/>
</dbReference>
<feature type="compositionally biased region" description="Polar residues" evidence="1">
    <location>
        <begin position="42"/>
        <end position="53"/>
    </location>
</feature>
<organism evidence="2 3">
    <name type="scientific">Pseudomyxococcus hansupus</name>
    <dbReference type="NCBI Taxonomy" id="1297742"/>
    <lineage>
        <taxon>Bacteria</taxon>
        <taxon>Pseudomonadati</taxon>
        <taxon>Myxococcota</taxon>
        <taxon>Myxococcia</taxon>
        <taxon>Myxococcales</taxon>
        <taxon>Cystobacterineae</taxon>
        <taxon>Myxococcaceae</taxon>
        <taxon>Pseudomyxococcus</taxon>
    </lineage>
</organism>
<name>A0A0H4WUM0_9BACT</name>
<sequence length="93" mass="10284">MKRQLPGKGRHFLLDHIWKQPPHARHPSSPSPRGSWRDELATKSTVPQTSDQNSPTLSTTLPLLHGRSGKRTPGGPPLHARSAAHAQVQLHTR</sequence>
<evidence type="ECO:0000313" key="2">
    <source>
        <dbReference type="EMBL" id="AKQ65293.1"/>
    </source>
</evidence>
<proteinExistence type="predicted"/>
<protein>
    <submittedName>
        <fullName evidence="2">Uncharacterized protein</fullName>
    </submittedName>
</protein>
<feature type="compositionally biased region" description="Low complexity" evidence="1">
    <location>
        <begin position="54"/>
        <end position="64"/>
    </location>
</feature>
<dbReference type="AlphaFoldDB" id="A0A0H4WUM0"/>
<dbReference type="KEGG" id="mym:A176_002205"/>
<gene>
    <name evidence="2" type="ORF">A176_002205</name>
</gene>
<dbReference type="STRING" id="1297742.A176_002205"/>
<evidence type="ECO:0000313" key="3">
    <source>
        <dbReference type="Proteomes" id="UP000009026"/>
    </source>
</evidence>
<dbReference type="PATRIC" id="fig|1297742.4.peg.2231"/>
<dbReference type="Proteomes" id="UP000009026">
    <property type="component" value="Chromosome"/>
</dbReference>
<accession>A0A0H4WUM0</accession>
<feature type="region of interest" description="Disordered" evidence="1">
    <location>
        <begin position="16"/>
        <end position="93"/>
    </location>
</feature>
<keyword evidence="3" id="KW-1185">Reference proteome</keyword>